<proteinExistence type="inferred from homology"/>
<dbReference type="Proteomes" id="UP000245627">
    <property type="component" value="Unassembled WGS sequence"/>
</dbReference>
<dbReference type="EMBL" id="QDKG01000005">
    <property type="protein sequence ID" value="PVH24622.1"/>
    <property type="molecule type" value="Genomic_DNA"/>
</dbReference>
<organism evidence="4 5">
    <name type="scientific">Sphingobacterium corticibacter</name>
    <dbReference type="NCBI Taxonomy" id="2171749"/>
    <lineage>
        <taxon>Bacteria</taxon>
        <taxon>Pseudomonadati</taxon>
        <taxon>Bacteroidota</taxon>
        <taxon>Sphingobacteriia</taxon>
        <taxon>Sphingobacteriales</taxon>
        <taxon>Sphingobacteriaceae</taxon>
        <taxon>Sphingobacterium</taxon>
    </lineage>
</organism>
<dbReference type="PROSITE" id="PS51462">
    <property type="entry name" value="NUDIX"/>
    <property type="match status" value="1"/>
</dbReference>
<name>A0A2T8HH27_9SPHI</name>
<dbReference type="OrthoDB" id="9810648at2"/>
<keyword evidence="1 2" id="KW-0378">Hydrolase</keyword>
<dbReference type="Pfam" id="PF00293">
    <property type="entry name" value="NUDIX"/>
    <property type="match status" value="1"/>
</dbReference>
<comment type="similarity">
    <text evidence="2">Belongs to the Nudix hydrolase family.</text>
</comment>
<evidence type="ECO:0000256" key="1">
    <source>
        <dbReference type="ARBA" id="ARBA00022801"/>
    </source>
</evidence>
<dbReference type="CDD" id="cd02883">
    <property type="entry name" value="NUDIX_Hydrolase"/>
    <property type="match status" value="1"/>
</dbReference>
<dbReference type="InterPro" id="IPR020476">
    <property type="entry name" value="Nudix_hydrolase"/>
</dbReference>
<dbReference type="GO" id="GO:0016787">
    <property type="term" value="F:hydrolase activity"/>
    <property type="evidence" value="ECO:0007669"/>
    <property type="project" value="UniProtKB-KW"/>
</dbReference>
<dbReference type="PRINTS" id="PR00502">
    <property type="entry name" value="NUDIXFAMILY"/>
</dbReference>
<dbReference type="PANTHER" id="PTHR43736:SF1">
    <property type="entry name" value="DIHYDRONEOPTERIN TRIPHOSPHATE DIPHOSPHATASE"/>
    <property type="match status" value="1"/>
</dbReference>
<evidence type="ECO:0000313" key="4">
    <source>
        <dbReference type="EMBL" id="PVH24622.1"/>
    </source>
</evidence>
<comment type="caution">
    <text evidence="4">The sequence shown here is derived from an EMBL/GenBank/DDBJ whole genome shotgun (WGS) entry which is preliminary data.</text>
</comment>
<evidence type="ECO:0000256" key="2">
    <source>
        <dbReference type="RuleBase" id="RU003476"/>
    </source>
</evidence>
<dbReference type="Gene3D" id="3.90.79.10">
    <property type="entry name" value="Nucleoside Triphosphate Pyrophosphohydrolase"/>
    <property type="match status" value="1"/>
</dbReference>
<accession>A0A2T8HH27</accession>
<keyword evidence="5" id="KW-1185">Reference proteome</keyword>
<dbReference type="InterPro" id="IPR020084">
    <property type="entry name" value="NUDIX_hydrolase_CS"/>
</dbReference>
<dbReference type="InterPro" id="IPR000086">
    <property type="entry name" value="NUDIX_hydrolase_dom"/>
</dbReference>
<evidence type="ECO:0000259" key="3">
    <source>
        <dbReference type="PROSITE" id="PS51462"/>
    </source>
</evidence>
<dbReference type="RefSeq" id="WP_116776568.1">
    <property type="nucleotide sequence ID" value="NZ_QDKG01000005.1"/>
</dbReference>
<dbReference type="AlphaFoldDB" id="A0A2T8HH27"/>
<dbReference type="InterPro" id="IPR015797">
    <property type="entry name" value="NUDIX_hydrolase-like_dom_sf"/>
</dbReference>
<dbReference type="PROSITE" id="PS00893">
    <property type="entry name" value="NUDIX_BOX"/>
    <property type="match status" value="1"/>
</dbReference>
<feature type="domain" description="Nudix hydrolase" evidence="3">
    <location>
        <begin position="1"/>
        <end position="126"/>
    </location>
</feature>
<dbReference type="PANTHER" id="PTHR43736">
    <property type="entry name" value="ADP-RIBOSE PYROPHOSPHATASE"/>
    <property type="match status" value="1"/>
</dbReference>
<evidence type="ECO:0000313" key="5">
    <source>
        <dbReference type="Proteomes" id="UP000245627"/>
    </source>
</evidence>
<protein>
    <recommendedName>
        <fullName evidence="3">Nudix hydrolase domain-containing protein</fullName>
    </recommendedName>
</protein>
<gene>
    <name evidence="4" type="ORF">DC487_13915</name>
</gene>
<sequence length="141" mass="16464">MINYVTGFMFSEDKQYVVLIRKRTPSWQNNKVNAPGGKIEKGESIEQAIVREFHEETGVETRQADWKTVITLTRPKLKKIYFLCCFSDQVYLAKSMEKEEIFLSKVAELPDNVVPNLRWLIPLILEEHVFINIPIDYVSVK</sequence>
<dbReference type="SUPFAM" id="SSF55811">
    <property type="entry name" value="Nudix"/>
    <property type="match status" value="1"/>
</dbReference>
<reference evidence="4 5" key="1">
    <citation type="submission" date="2018-04" db="EMBL/GenBank/DDBJ databases">
        <title>Sphingobacterium cortibacter sp. nov.</title>
        <authorList>
            <person name="Li Y."/>
        </authorList>
    </citation>
    <scope>NUCLEOTIDE SEQUENCE [LARGE SCALE GENOMIC DNA]</scope>
    <source>
        <strain evidence="4 5">2c-3</strain>
    </source>
</reference>